<proteinExistence type="predicted"/>
<sequence length="81" mass="9107">MSGVYTHAWFTTSGPHHLRRRAHPFCHRRSSCLFSSEPRRYAQTIASSSNSRSTHASLLLGVIVQHSSDLSISLEKRGKKT</sequence>
<dbReference type="AlphaFoldDB" id="A0A0D9W6M5"/>
<name>A0A0D9W6M5_9ORYZ</name>
<dbReference type="HOGENOM" id="CLU_2577316_0_0_1"/>
<protein>
    <submittedName>
        <fullName evidence="1">Uncharacterized protein</fullName>
    </submittedName>
</protein>
<keyword evidence="2" id="KW-1185">Reference proteome</keyword>
<dbReference type="EnsemblPlants" id="LPERR04G13800.1">
    <property type="protein sequence ID" value="LPERR04G13800.1"/>
    <property type="gene ID" value="LPERR04G13800"/>
</dbReference>
<organism evidence="1 2">
    <name type="scientific">Leersia perrieri</name>
    <dbReference type="NCBI Taxonomy" id="77586"/>
    <lineage>
        <taxon>Eukaryota</taxon>
        <taxon>Viridiplantae</taxon>
        <taxon>Streptophyta</taxon>
        <taxon>Embryophyta</taxon>
        <taxon>Tracheophyta</taxon>
        <taxon>Spermatophyta</taxon>
        <taxon>Magnoliopsida</taxon>
        <taxon>Liliopsida</taxon>
        <taxon>Poales</taxon>
        <taxon>Poaceae</taxon>
        <taxon>BOP clade</taxon>
        <taxon>Oryzoideae</taxon>
        <taxon>Oryzeae</taxon>
        <taxon>Oryzinae</taxon>
        <taxon>Leersia</taxon>
    </lineage>
</organism>
<dbReference type="Gramene" id="LPERR04G13800.1">
    <property type="protein sequence ID" value="LPERR04G13800.1"/>
    <property type="gene ID" value="LPERR04G13800"/>
</dbReference>
<evidence type="ECO:0000313" key="1">
    <source>
        <dbReference type="EnsemblPlants" id="LPERR04G13800.1"/>
    </source>
</evidence>
<evidence type="ECO:0000313" key="2">
    <source>
        <dbReference type="Proteomes" id="UP000032180"/>
    </source>
</evidence>
<reference evidence="1" key="3">
    <citation type="submission" date="2015-04" db="UniProtKB">
        <authorList>
            <consortium name="EnsemblPlants"/>
        </authorList>
    </citation>
    <scope>IDENTIFICATION</scope>
</reference>
<reference evidence="1 2" key="1">
    <citation type="submission" date="2012-08" db="EMBL/GenBank/DDBJ databases">
        <title>Oryza genome evolution.</title>
        <authorList>
            <person name="Wing R.A."/>
        </authorList>
    </citation>
    <scope>NUCLEOTIDE SEQUENCE</scope>
</reference>
<dbReference type="Proteomes" id="UP000032180">
    <property type="component" value="Chromosome 4"/>
</dbReference>
<reference evidence="2" key="2">
    <citation type="submission" date="2013-12" db="EMBL/GenBank/DDBJ databases">
        <authorList>
            <person name="Yu Y."/>
            <person name="Lee S."/>
            <person name="de Baynast K."/>
            <person name="Wissotski M."/>
            <person name="Liu L."/>
            <person name="Talag J."/>
            <person name="Goicoechea J."/>
            <person name="Angelova A."/>
            <person name="Jetty R."/>
            <person name="Kudrna D."/>
            <person name="Golser W."/>
            <person name="Rivera L."/>
            <person name="Zhang J."/>
            <person name="Wing R."/>
        </authorList>
    </citation>
    <scope>NUCLEOTIDE SEQUENCE</scope>
</reference>
<accession>A0A0D9W6M5</accession>